<dbReference type="Pfam" id="PF18205">
    <property type="entry name" value="VPDSG-CTERM"/>
    <property type="match status" value="1"/>
</dbReference>
<evidence type="ECO:0000313" key="3">
    <source>
        <dbReference type="EMBL" id="AFY17082.1"/>
    </source>
</evidence>
<dbReference type="InterPro" id="IPR022288">
    <property type="entry name" value="VPDSG_CTERM"/>
</dbReference>
<accession>K9NBW7</accession>
<dbReference type="NCBIfam" id="TIGR03778">
    <property type="entry name" value="VPDSG_CTERM"/>
    <property type="match status" value="1"/>
</dbReference>
<protein>
    <submittedName>
        <fullName evidence="3">2-deoxy-D-gluconate-3-dehydrogenase</fullName>
    </submittedName>
</protein>
<name>K9NBW7_9BACT</name>
<keyword evidence="1" id="KW-0732">Signal</keyword>
<feature type="signal peptide" evidence="1">
    <location>
        <begin position="1"/>
        <end position="26"/>
    </location>
</feature>
<evidence type="ECO:0000259" key="2">
    <source>
        <dbReference type="Pfam" id="PF18205"/>
    </source>
</evidence>
<feature type="domain" description="VPDSG-CTERM protein sorting" evidence="2">
    <location>
        <begin position="183"/>
        <end position="208"/>
    </location>
</feature>
<dbReference type="AlphaFoldDB" id="K9NBW7"/>
<sequence>MRTVRLLQGLAVAPLLLAITASEAQATSISGYVEFMGSAMWTLNGVNSTAALADGIKFAAVIDVTEAASTGDYAGLQPTTKADFTDLEGANEVGAPNTVGPLSVPNFWMFTDTGGTGLSYSLAISSLTSNVATGSGGSMVRSLVGAGIASISGFDNTSVTWNLTTVGNSSTLSFLSSAVSSAAVPDGGTTLSMLGLALLGIGALRRRLVR</sequence>
<dbReference type="EMBL" id="JX846920">
    <property type="protein sequence ID" value="AFY17082.1"/>
    <property type="molecule type" value="Genomic_DNA"/>
</dbReference>
<organism evidence="3">
    <name type="scientific">uncultured bacterium 'To-T 020 P12'</name>
    <dbReference type="NCBI Taxonomy" id="1263626"/>
    <lineage>
        <taxon>Bacteria</taxon>
        <taxon>environmental samples</taxon>
    </lineage>
</organism>
<feature type="chain" id="PRO_5003933157" evidence="1">
    <location>
        <begin position="27"/>
        <end position="210"/>
    </location>
</feature>
<reference evidence="3" key="1">
    <citation type="submission" date="2012-09" db="EMBL/GenBank/DDBJ databases">
        <title>Inhibition of the growth of Bacillus subtilis by a novel anti-bacterial protein from the soil metagenome.</title>
        <authorList>
            <person name="O'Mahony M.M."/>
            <person name="Henneberger R."/>
            <person name="Doohan F."/>
            <person name="Marchesi J.R."/>
            <person name="Dobson A.D.W."/>
        </authorList>
    </citation>
    <scope>NUCLEOTIDE SEQUENCE</scope>
</reference>
<proteinExistence type="predicted"/>
<evidence type="ECO:0000256" key="1">
    <source>
        <dbReference type="SAM" id="SignalP"/>
    </source>
</evidence>